<dbReference type="AlphaFoldDB" id="A0A816WXH0"/>
<name>A0A816WXH0_9BILA</name>
<evidence type="ECO:0000313" key="2">
    <source>
        <dbReference type="EMBL" id="CAF4054338.1"/>
    </source>
</evidence>
<organism evidence="1 3">
    <name type="scientific">Rotaria magnacalcarata</name>
    <dbReference type="NCBI Taxonomy" id="392030"/>
    <lineage>
        <taxon>Eukaryota</taxon>
        <taxon>Metazoa</taxon>
        <taxon>Spiralia</taxon>
        <taxon>Gnathifera</taxon>
        <taxon>Rotifera</taxon>
        <taxon>Eurotatoria</taxon>
        <taxon>Bdelloidea</taxon>
        <taxon>Philodinida</taxon>
        <taxon>Philodinidae</taxon>
        <taxon>Rotaria</taxon>
    </lineage>
</organism>
<dbReference type="Proteomes" id="UP000663824">
    <property type="component" value="Unassembled WGS sequence"/>
</dbReference>
<sequence>MAKRPCTTQVDRPGYCHVYSYPYTWAFYHNIANNFSAGLFKCVREISLYDDCPFEHYFFLQITQSFPFVTKLTITNHEPQHNNHLEQPIIKSIFLMQKSIDYCQILLK</sequence>
<protein>
    <submittedName>
        <fullName evidence="1">Uncharacterized protein</fullName>
    </submittedName>
</protein>
<proteinExistence type="predicted"/>
<gene>
    <name evidence="1" type="ORF">MBJ925_LOCUS29315</name>
    <name evidence="2" type="ORF">SMN809_LOCUS14828</name>
</gene>
<accession>A0A816WXH0</accession>
<reference evidence="1" key="1">
    <citation type="submission" date="2021-02" db="EMBL/GenBank/DDBJ databases">
        <authorList>
            <person name="Nowell W R."/>
        </authorList>
    </citation>
    <scope>NUCLEOTIDE SEQUENCE</scope>
</reference>
<comment type="caution">
    <text evidence="1">The sequence shown here is derived from an EMBL/GenBank/DDBJ whole genome shotgun (WGS) entry which is preliminary data.</text>
</comment>
<evidence type="ECO:0000313" key="3">
    <source>
        <dbReference type="Proteomes" id="UP000663824"/>
    </source>
</evidence>
<evidence type="ECO:0000313" key="1">
    <source>
        <dbReference type="EMBL" id="CAF2139906.1"/>
    </source>
</evidence>
<dbReference type="EMBL" id="CAJOBI010006217">
    <property type="protein sequence ID" value="CAF4054338.1"/>
    <property type="molecule type" value="Genomic_DNA"/>
</dbReference>
<dbReference type="Proteomes" id="UP000676336">
    <property type="component" value="Unassembled WGS sequence"/>
</dbReference>
<dbReference type="EMBL" id="CAJNRE010015677">
    <property type="protein sequence ID" value="CAF2139906.1"/>
    <property type="molecule type" value="Genomic_DNA"/>
</dbReference>